<evidence type="ECO:0000259" key="1">
    <source>
        <dbReference type="SMART" id="SM00587"/>
    </source>
</evidence>
<evidence type="ECO:0000313" key="3">
    <source>
        <dbReference type="Proteomes" id="UP001432146"/>
    </source>
</evidence>
<dbReference type="Proteomes" id="UP001432146">
    <property type="component" value="Unassembled WGS sequence"/>
</dbReference>
<dbReference type="PANTHER" id="PTHR11012:SF30">
    <property type="entry name" value="PROTEIN KINASE-LIKE DOMAIN-CONTAINING"/>
    <property type="match status" value="1"/>
</dbReference>
<dbReference type="InterPro" id="IPR015897">
    <property type="entry name" value="CHK_kinase-like"/>
</dbReference>
<dbReference type="Pfam" id="PF02958">
    <property type="entry name" value="EcKL"/>
    <property type="match status" value="1"/>
</dbReference>
<name>A0AAW0ZTY8_9HYME</name>
<dbReference type="InterPro" id="IPR004119">
    <property type="entry name" value="EcKL"/>
</dbReference>
<protein>
    <recommendedName>
        <fullName evidence="1">CHK kinase-like domain-containing protein</fullName>
    </recommendedName>
</protein>
<accession>A0AAW0ZTY8</accession>
<gene>
    <name evidence="2" type="ORF">QLX08_006295</name>
</gene>
<dbReference type="SUPFAM" id="SSF56112">
    <property type="entry name" value="Protein kinase-like (PK-like)"/>
    <property type="match status" value="1"/>
</dbReference>
<keyword evidence="3" id="KW-1185">Reference proteome</keyword>
<organism evidence="2 3">
    <name type="scientific">Tetragonisca angustula</name>
    <dbReference type="NCBI Taxonomy" id="166442"/>
    <lineage>
        <taxon>Eukaryota</taxon>
        <taxon>Metazoa</taxon>
        <taxon>Ecdysozoa</taxon>
        <taxon>Arthropoda</taxon>
        <taxon>Hexapoda</taxon>
        <taxon>Insecta</taxon>
        <taxon>Pterygota</taxon>
        <taxon>Neoptera</taxon>
        <taxon>Endopterygota</taxon>
        <taxon>Hymenoptera</taxon>
        <taxon>Apocrita</taxon>
        <taxon>Aculeata</taxon>
        <taxon>Apoidea</taxon>
        <taxon>Anthophila</taxon>
        <taxon>Apidae</taxon>
        <taxon>Tetragonisca</taxon>
    </lineage>
</organism>
<evidence type="ECO:0000313" key="2">
    <source>
        <dbReference type="EMBL" id="KAK9301200.1"/>
    </source>
</evidence>
<dbReference type="AlphaFoldDB" id="A0AAW0ZTY8"/>
<dbReference type="InterPro" id="IPR011009">
    <property type="entry name" value="Kinase-like_dom_sf"/>
</dbReference>
<feature type="domain" description="CHK kinase-like" evidence="1">
    <location>
        <begin position="192"/>
        <end position="401"/>
    </location>
</feature>
<sequence length="490" mass="56704">MNLAILGKSIMEEMNEWQNQRKQYVKPRYATKFKNSCRMRSHVTGLGVYNDVLSRFITESIKVMDEEGDVRLTLESVRELITKDEPNVQITSLEEELGSGRGDNYTSMLYRVRAKGRKQIKNREWVSYERAIIYKVLPRSREHREAFKSELLFQNEVAFYTHVWPALNELQTNGREVFSGVAKIYTARIDLIAMEDLRERGFKMADRRKGLQLEHLKRALKALAGFHALSLTLRETRPEEFARLTDPSSGQGVQEVLFRTENEDWYRQYYQVAAKNAIRMVSDGLPTHMEFKRIEIMEKLRSFLNDDVFFRTMSEITAMQGPLTVFCHGDCWTNNILFKDDLALPNEEVVYLVDFQLSRVGSLALDLANLLYCCANGEIRRTYMTQLLQHYNFHLMSSLQTLNPKQPPKDPSVMWELLNEEMRRCGRFGIGLALDMLPIATCESEEAPDLYEKAETSEGKQNTRAPPRGGAECARLMTDLVLELVHNHAL</sequence>
<dbReference type="EMBL" id="JAWNGG020000115">
    <property type="protein sequence ID" value="KAK9301200.1"/>
    <property type="molecule type" value="Genomic_DNA"/>
</dbReference>
<dbReference type="Gene3D" id="3.90.1200.10">
    <property type="match status" value="1"/>
</dbReference>
<dbReference type="PANTHER" id="PTHR11012">
    <property type="entry name" value="PROTEIN KINASE-LIKE DOMAIN-CONTAINING"/>
    <property type="match status" value="1"/>
</dbReference>
<proteinExistence type="predicted"/>
<comment type="caution">
    <text evidence="2">The sequence shown here is derived from an EMBL/GenBank/DDBJ whole genome shotgun (WGS) entry which is preliminary data.</text>
</comment>
<dbReference type="SMART" id="SM00587">
    <property type="entry name" value="CHK"/>
    <property type="match status" value="1"/>
</dbReference>
<reference evidence="2 3" key="1">
    <citation type="submission" date="2024-05" db="EMBL/GenBank/DDBJ databases">
        <title>The nuclear and mitochondrial genome assemblies of Tetragonisca angustula (Apidae: Meliponini), a tiny yet remarkable pollinator in the Neotropics.</title>
        <authorList>
            <person name="Ferrari R."/>
            <person name="Ricardo P.C."/>
            <person name="Dias F.C."/>
            <person name="Araujo N.S."/>
            <person name="Soares D.O."/>
            <person name="Zhou Q.-S."/>
            <person name="Zhu C.-D."/>
            <person name="Coutinho L."/>
            <person name="Airas M.C."/>
            <person name="Batista T.M."/>
        </authorList>
    </citation>
    <scope>NUCLEOTIDE SEQUENCE [LARGE SCALE GENOMIC DNA]</scope>
    <source>
        <strain evidence="2">ASF017062</strain>
        <tissue evidence="2">Abdomen</tissue>
    </source>
</reference>